<keyword evidence="7" id="KW-1185">Reference proteome</keyword>
<dbReference type="InterPro" id="IPR050109">
    <property type="entry name" value="HTH-type_TetR-like_transc_reg"/>
</dbReference>
<dbReference type="PROSITE" id="PS50977">
    <property type="entry name" value="HTH_TETR_2"/>
    <property type="match status" value="1"/>
</dbReference>
<sequence>MSISERRERDRLKIRNKILDAARELFATEGYDAVTMRSIAGVIEYSATTIYLHFKDKDALIRELCRVDSMALTQAVQSVATEPEPLERLRKIGMAYVAFGITHPNHYRLMFMSNRHSEVEELAEMGHGNPETDGYLLLLNTLSEAIARQLLLPELADANLLAQAFWAGVHGVTALHITKYGDPWIEWCSVEATANLTINAMIRGVQR</sequence>
<organism evidence="6 7">
    <name type="scientific">Methylomonas paludis</name>
    <dbReference type="NCBI Taxonomy" id="1173101"/>
    <lineage>
        <taxon>Bacteria</taxon>
        <taxon>Pseudomonadati</taxon>
        <taxon>Pseudomonadota</taxon>
        <taxon>Gammaproteobacteria</taxon>
        <taxon>Methylococcales</taxon>
        <taxon>Methylococcaceae</taxon>
        <taxon>Methylomonas</taxon>
    </lineage>
</organism>
<dbReference type="GO" id="GO:0003700">
    <property type="term" value="F:DNA-binding transcription factor activity"/>
    <property type="evidence" value="ECO:0007669"/>
    <property type="project" value="TreeGrafter"/>
</dbReference>
<evidence type="ECO:0000256" key="2">
    <source>
        <dbReference type="ARBA" id="ARBA00023125"/>
    </source>
</evidence>
<dbReference type="InterPro" id="IPR009057">
    <property type="entry name" value="Homeodomain-like_sf"/>
</dbReference>
<protein>
    <submittedName>
        <fullName evidence="6">TetR/AcrR family transcriptional regulator</fullName>
    </submittedName>
</protein>
<dbReference type="SUPFAM" id="SSF46689">
    <property type="entry name" value="Homeodomain-like"/>
    <property type="match status" value="1"/>
</dbReference>
<keyword evidence="2 4" id="KW-0238">DNA-binding</keyword>
<dbReference type="Pfam" id="PF00440">
    <property type="entry name" value="TetR_N"/>
    <property type="match status" value="1"/>
</dbReference>
<evidence type="ECO:0000256" key="3">
    <source>
        <dbReference type="ARBA" id="ARBA00023163"/>
    </source>
</evidence>
<evidence type="ECO:0000313" key="6">
    <source>
        <dbReference type="EMBL" id="QWF72239.1"/>
    </source>
</evidence>
<dbReference type="RefSeq" id="WP_215584531.1">
    <property type="nucleotide sequence ID" value="NZ_CP073754.1"/>
</dbReference>
<accession>A0A975MR52</accession>
<dbReference type="InterPro" id="IPR001647">
    <property type="entry name" value="HTH_TetR"/>
</dbReference>
<proteinExistence type="predicted"/>
<keyword evidence="3" id="KW-0804">Transcription</keyword>
<feature type="domain" description="HTH tetR-type" evidence="5">
    <location>
        <begin position="12"/>
        <end position="72"/>
    </location>
</feature>
<dbReference type="Gene3D" id="1.10.357.10">
    <property type="entry name" value="Tetracycline Repressor, domain 2"/>
    <property type="match status" value="1"/>
</dbReference>
<dbReference type="SUPFAM" id="SSF48498">
    <property type="entry name" value="Tetracyclin repressor-like, C-terminal domain"/>
    <property type="match status" value="1"/>
</dbReference>
<dbReference type="PANTHER" id="PTHR30055:SF212">
    <property type="entry name" value="TETR-FAMILY FAMILY TRANSCRIPTIONAL REGULATOR"/>
    <property type="match status" value="1"/>
</dbReference>
<dbReference type="EMBL" id="CP073754">
    <property type="protein sequence ID" value="QWF72239.1"/>
    <property type="molecule type" value="Genomic_DNA"/>
</dbReference>
<dbReference type="PRINTS" id="PR00455">
    <property type="entry name" value="HTHTETR"/>
</dbReference>
<dbReference type="Pfam" id="PF13305">
    <property type="entry name" value="TetR_C_33"/>
    <property type="match status" value="1"/>
</dbReference>
<dbReference type="InterPro" id="IPR036271">
    <property type="entry name" value="Tet_transcr_reg_TetR-rel_C_sf"/>
</dbReference>
<dbReference type="Proteomes" id="UP000676649">
    <property type="component" value="Chromosome"/>
</dbReference>
<dbReference type="GO" id="GO:0000976">
    <property type="term" value="F:transcription cis-regulatory region binding"/>
    <property type="evidence" value="ECO:0007669"/>
    <property type="project" value="TreeGrafter"/>
</dbReference>
<feature type="DNA-binding region" description="H-T-H motif" evidence="4">
    <location>
        <begin position="35"/>
        <end position="54"/>
    </location>
</feature>
<dbReference type="KEGG" id="mpad:KEF85_07260"/>
<dbReference type="InterPro" id="IPR025996">
    <property type="entry name" value="MT1864/Rv1816-like_C"/>
</dbReference>
<evidence type="ECO:0000256" key="1">
    <source>
        <dbReference type="ARBA" id="ARBA00023015"/>
    </source>
</evidence>
<keyword evidence="1" id="KW-0805">Transcription regulation</keyword>
<gene>
    <name evidence="6" type="ORF">KEF85_07260</name>
</gene>
<name>A0A975MR52_9GAMM</name>
<evidence type="ECO:0000256" key="4">
    <source>
        <dbReference type="PROSITE-ProRule" id="PRU00335"/>
    </source>
</evidence>
<evidence type="ECO:0000259" key="5">
    <source>
        <dbReference type="PROSITE" id="PS50977"/>
    </source>
</evidence>
<reference evidence="6" key="1">
    <citation type="submission" date="2021-04" db="EMBL/GenBank/DDBJ databases">
        <title>Draft genome sequence data of methanotrophic Methylovulum sp. strain S1L and Methylomonas sp. strain S2AM isolated from boreal lake water columns.</title>
        <authorList>
            <person name="Rissanen A.J."/>
            <person name="Mangayil R."/>
            <person name="Svenning M.M."/>
            <person name="Khanongnuch R."/>
        </authorList>
    </citation>
    <scope>NUCLEOTIDE SEQUENCE</scope>
    <source>
        <strain evidence="6">S2AM</strain>
    </source>
</reference>
<dbReference type="AlphaFoldDB" id="A0A975MR52"/>
<dbReference type="PANTHER" id="PTHR30055">
    <property type="entry name" value="HTH-TYPE TRANSCRIPTIONAL REGULATOR RUTR"/>
    <property type="match status" value="1"/>
</dbReference>
<evidence type="ECO:0000313" key="7">
    <source>
        <dbReference type="Proteomes" id="UP000676649"/>
    </source>
</evidence>